<dbReference type="Pfam" id="PF00903">
    <property type="entry name" value="Glyoxalase"/>
    <property type="match status" value="1"/>
</dbReference>
<reference evidence="2" key="1">
    <citation type="journal article" date="2015" name="Nature">
        <title>Complex archaea that bridge the gap between prokaryotes and eukaryotes.</title>
        <authorList>
            <person name="Spang A."/>
            <person name="Saw J.H."/>
            <person name="Jorgensen S.L."/>
            <person name="Zaremba-Niedzwiedzka K."/>
            <person name="Martijn J."/>
            <person name="Lind A.E."/>
            <person name="van Eijk R."/>
            <person name="Schleper C."/>
            <person name="Guy L."/>
            <person name="Ettema T.J."/>
        </authorList>
    </citation>
    <scope>NUCLEOTIDE SEQUENCE</scope>
</reference>
<name>A0A0F9P836_9ZZZZ</name>
<dbReference type="SUPFAM" id="SSF54593">
    <property type="entry name" value="Glyoxalase/Bleomycin resistance protein/Dihydroxybiphenyl dioxygenase"/>
    <property type="match status" value="1"/>
</dbReference>
<evidence type="ECO:0000313" key="2">
    <source>
        <dbReference type="EMBL" id="KKM97180.1"/>
    </source>
</evidence>
<dbReference type="InterPro" id="IPR004360">
    <property type="entry name" value="Glyas_Fos-R_dOase_dom"/>
</dbReference>
<gene>
    <name evidence="2" type="ORF">LCGC14_1170680</name>
</gene>
<accession>A0A0F9P836</accession>
<dbReference type="Gene3D" id="3.10.180.10">
    <property type="entry name" value="2,3-Dihydroxybiphenyl 1,2-Dioxygenase, domain 1"/>
    <property type="match status" value="1"/>
</dbReference>
<dbReference type="CDD" id="cd06587">
    <property type="entry name" value="VOC"/>
    <property type="match status" value="1"/>
</dbReference>
<dbReference type="AlphaFoldDB" id="A0A0F9P836"/>
<sequence>MKVCKTNTFTSDICKTNLPMIFEHFALNVPNVDALVTWYTKFVGLHVVKAQSEPPFMTFLADASNRVILELYHRPEEAITDFAKQHFLTFHLAFVSENAEVDKDRLMAEGAMFVEEVRKEDGSHLIMLRDPWGMPLQLCQRTIKF</sequence>
<evidence type="ECO:0000259" key="1">
    <source>
        <dbReference type="PROSITE" id="PS51819"/>
    </source>
</evidence>
<protein>
    <recommendedName>
        <fullName evidence="1">VOC domain-containing protein</fullName>
    </recommendedName>
</protein>
<dbReference type="InterPro" id="IPR037523">
    <property type="entry name" value="VOC_core"/>
</dbReference>
<organism evidence="2">
    <name type="scientific">marine sediment metagenome</name>
    <dbReference type="NCBI Taxonomy" id="412755"/>
    <lineage>
        <taxon>unclassified sequences</taxon>
        <taxon>metagenomes</taxon>
        <taxon>ecological metagenomes</taxon>
    </lineage>
</organism>
<dbReference type="EMBL" id="LAZR01005781">
    <property type="protein sequence ID" value="KKM97180.1"/>
    <property type="molecule type" value="Genomic_DNA"/>
</dbReference>
<feature type="domain" description="VOC" evidence="1">
    <location>
        <begin position="21"/>
        <end position="141"/>
    </location>
</feature>
<dbReference type="InterPro" id="IPR029068">
    <property type="entry name" value="Glyas_Bleomycin-R_OHBP_Dase"/>
</dbReference>
<proteinExistence type="predicted"/>
<comment type="caution">
    <text evidence="2">The sequence shown here is derived from an EMBL/GenBank/DDBJ whole genome shotgun (WGS) entry which is preliminary data.</text>
</comment>
<dbReference type="PROSITE" id="PS51819">
    <property type="entry name" value="VOC"/>
    <property type="match status" value="1"/>
</dbReference>